<evidence type="ECO:0000313" key="2">
    <source>
        <dbReference type="Proteomes" id="UP000599179"/>
    </source>
</evidence>
<name>A0ABQ1SCS5_9FLAO</name>
<dbReference type="Proteomes" id="UP000599179">
    <property type="component" value="Unassembled WGS sequence"/>
</dbReference>
<reference evidence="2" key="1">
    <citation type="journal article" date="2019" name="Int. J. Syst. Evol. Microbiol.">
        <title>The Global Catalogue of Microorganisms (GCM) 10K type strain sequencing project: providing services to taxonomists for standard genome sequencing and annotation.</title>
        <authorList>
            <consortium name="The Broad Institute Genomics Platform"/>
            <consortium name="The Broad Institute Genome Sequencing Center for Infectious Disease"/>
            <person name="Wu L."/>
            <person name="Ma J."/>
        </authorList>
    </citation>
    <scope>NUCLEOTIDE SEQUENCE [LARGE SCALE GENOMIC DNA]</scope>
    <source>
        <strain evidence="2">CGMCC 1.12931</strain>
    </source>
</reference>
<protein>
    <submittedName>
        <fullName evidence="1">Uncharacterized protein</fullName>
    </submittedName>
</protein>
<sequence length="72" mass="8422">MEKTYKTFKKDDKTKSDEEIEKLLKGLKGVKYRIKKSIHFIINDDFKTNENKGVAKFINENFNGEDSGTIYV</sequence>
<comment type="caution">
    <text evidence="1">The sequence shown here is derived from an EMBL/GenBank/DDBJ whole genome shotgun (WGS) entry which is preliminary data.</text>
</comment>
<organism evidence="1 2">
    <name type="scientific">Psychroflexus planctonicus</name>
    <dbReference type="NCBI Taxonomy" id="1526575"/>
    <lineage>
        <taxon>Bacteria</taxon>
        <taxon>Pseudomonadati</taxon>
        <taxon>Bacteroidota</taxon>
        <taxon>Flavobacteriia</taxon>
        <taxon>Flavobacteriales</taxon>
        <taxon>Flavobacteriaceae</taxon>
        <taxon>Psychroflexus</taxon>
    </lineage>
</organism>
<keyword evidence="2" id="KW-1185">Reference proteome</keyword>
<gene>
    <name evidence="1" type="ORF">GCM10010832_06920</name>
</gene>
<accession>A0ABQ1SCS5</accession>
<proteinExistence type="predicted"/>
<dbReference type="EMBL" id="BMGM01000002">
    <property type="protein sequence ID" value="GGE28899.1"/>
    <property type="molecule type" value="Genomic_DNA"/>
</dbReference>
<dbReference type="RefSeq" id="WP_188457696.1">
    <property type="nucleotide sequence ID" value="NZ_BMGM01000002.1"/>
</dbReference>
<evidence type="ECO:0000313" key="1">
    <source>
        <dbReference type="EMBL" id="GGE28899.1"/>
    </source>
</evidence>